<feature type="region of interest" description="Disordered" evidence="1">
    <location>
        <begin position="651"/>
        <end position="682"/>
    </location>
</feature>
<feature type="region of interest" description="Disordered" evidence="1">
    <location>
        <begin position="509"/>
        <end position="565"/>
    </location>
</feature>
<gene>
    <name evidence="3" type="ORF">DC041_0013096</name>
</gene>
<feature type="chain" id="PRO_5019154826" evidence="2">
    <location>
        <begin position="22"/>
        <end position="1016"/>
    </location>
</feature>
<dbReference type="Gene3D" id="3.10.450.10">
    <property type="match status" value="1"/>
</dbReference>
<evidence type="ECO:0000256" key="2">
    <source>
        <dbReference type="SAM" id="SignalP"/>
    </source>
</evidence>
<dbReference type="AlphaFoldDB" id="A0A430Q1Z0"/>
<feature type="compositionally biased region" description="Basic and acidic residues" evidence="1">
    <location>
        <begin position="545"/>
        <end position="561"/>
    </location>
</feature>
<organism evidence="3 4">
    <name type="scientific">Schistosoma bovis</name>
    <name type="common">Blood fluke</name>
    <dbReference type="NCBI Taxonomy" id="6184"/>
    <lineage>
        <taxon>Eukaryota</taxon>
        <taxon>Metazoa</taxon>
        <taxon>Spiralia</taxon>
        <taxon>Lophotrochozoa</taxon>
        <taxon>Platyhelminthes</taxon>
        <taxon>Trematoda</taxon>
        <taxon>Digenea</taxon>
        <taxon>Strigeidida</taxon>
        <taxon>Schistosomatoidea</taxon>
        <taxon>Schistosomatidae</taxon>
        <taxon>Schistosoma</taxon>
    </lineage>
</organism>
<keyword evidence="2" id="KW-0732">Signal</keyword>
<name>A0A430Q1Z0_SCHBO</name>
<evidence type="ECO:0000313" key="4">
    <source>
        <dbReference type="Proteomes" id="UP000290809"/>
    </source>
</evidence>
<dbReference type="Proteomes" id="UP000290809">
    <property type="component" value="Unassembled WGS sequence"/>
</dbReference>
<protein>
    <submittedName>
        <fullName evidence="3">Uncharacterized protein</fullName>
    </submittedName>
</protein>
<accession>A0A430Q1Z0</accession>
<dbReference type="STRING" id="6184.A0A430Q1Z0"/>
<feature type="non-terminal residue" evidence="3">
    <location>
        <position position="1016"/>
    </location>
</feature>
<feature type="compositionally biased region" description="Low complexity" evidence="1">
    <location>
        <begin position="662"/>
        <end position="682"/>
    </location>
</feature>
<evidence type="ECO:0000313" key="3">
    <source>
        <dbReference type="EMBL" id="RTG81705.1"/>
    </source>
</evidence>
<dbReference type="EMBL" id="QMKO01003208">
    <property type="protein sequence ID" value="RTG81705.1"/>
    <property type="molecule type" value="Genomic_DNA"/>
</dbReference>
<keyword evidence="4" id="KW-1185">Reference proteome</keyword>
<feature type="region of interest" description="Disordered" evidence="1">
    <location>
        <begin position="760"/>
        <end position="790"/>
    </location>
</feature>
<feature type="compositionally biased region" description="Low complexity" evidence="1">
    <location>
        <begin position="770"/>
        <end position="790"/>
    </location>
</feature>
<sequence>MSSFNLAILFIVTITLQLCLGFGGIDHIDKDRHSILNETLIKKSVILVNKIINSNFWYAPTNITNITIQVIVNGLLLQYNLHLTRTNCTKHNRMMQKIKNNQKIRCQFNHNTFVDKLLPIVLNVLRKLHKSYLIDNIISSDFQKLPQAECFSFALSSLLTQIAILDSTRSETIISGILDSASNIIDQINELLQQPLDRFAAVSAFLRQPRARNTSPDAVKFQSQQLAAERLCTFLAPTLIGLLRGAARGVGHVTFSTDSHEQNSSAVIPQLYRSTKSVNYADKIRSRTYNISCPHKLTEATYEFTLSVYPSFCCIIPHSLSHSLLMDKLSDTEVCDLSSDHNWSCSWFSPNGSEYLLGQVASVYASHLPHRAVMSEDHVACDVVTFSEYLTSSSRSNNLAVTIFTPSQLRSLLKMAYQLMNERFAKRLDSLAFNFWPYRPKTGRYPYRSFVHCLRLCCLLLIRDIFYNPKQEISDKLSSTVHNFMLEVYATCLTDVAYLSAEAAGFRPLSPEVENKPKSSSDETPLPMNNVRPHFSNPDDENDTDDNRVNGTESEKPKVFDSRNNLKSCRENGAFKETLSNKLYNGHSNNNKQPLGEIHNFDESDENVIIIKSKSPRSVISSTTTIPTESKVIYEKSANIGSNLINTNIVSVSRDNDPPPSSAASVSSSIKPKKSVSQSANINSTTITTTTTSSDGRTDNSTNALFAFDLVTASTAIIIKSKSPRSVISSTTTIPTESKVIYEKSANIGSNLINTNIVSVSRDNDPPPSSAASVSSSIKPKKSVSQSANINSTTITTTTTSSDGRTDNSTNALFAFDLVTASTAVYSESFLIRLLDRITKGIDLKFIIQSDRVLDSTFVPTLKSSTTTTPTIPSLWGVQNLRGHFTIPQRRISTAIPHSGGYNISKPMNNFYLTNYNVTSTSVNSNSAIMNSLLNNYKTKQKPRFAHLVCSVGLLVVVLDSVGQLTQRFPHLGKASLDALIGFLLDPSPVLSRLNRQIDRLQHSKSGIMVLIETMK</sequence>
<feature type="signal peptide" evidence="2">
    <location>
        <begin position="1"/>
        <end position="21"/>
    </location>
</feature>
<evidence type="ECO:0000256" key="1">
    <source>
        <dbReference type="SAM" id="MobiDB-lite"/>
    </source>
</evidence>
<proteinExistence type="predicted"/>
<comment type="caution">
    <text evidence="3">The sequence shown here is derived from an EMBL/GenBank/DDBJ whole genome shotgun (WGS) entry which is preliminary data.</text>
</comment>
<reference evidence="3 4" key="1">
    <citation type="journal article" date="2019" name="PLoS Pathog.">
        <title>Genome sequence of the bovine parasite Schistosoma bovis Tanzania.</title>
        <authorList>
            <person name="Oey H."/>
            <person name="Zakrzewski M."/>
            <person name="Gobert G."/>
            <person name="Gravermann K."/>
            <person name="Stoye J."/>
            <person name="Jones M."/>
            <person name="Mcmanus D."/>
            <person name="Krause L."/>
        </authorList>
    </citation>
    <scope>NUCLEOTIDE SEQUENCE [LARGE SCALE GENOMIC DNA]</scope>
    <source>
        <strain evidence="3 4">TAN1997</strain>
    </source>
</reference>